<comment type="caution">
    <text evidence="6">The sequence shown here is derived from an EMBL/GenBank/DDBJ whole genome shotgun (WGS) entry which is preliminary data.</text>
</comment>
<evidence type="ECO:0000313" key="6">
    <source>
        <dbReference type="EMBL" id="REJ60657.1"/>
    </source>
</evidence>
<feature type="domain" description="Succinylglutamate desuccinylase/Aspartoacylase catalytic" evidence="5">
    <location>
        <begin position="21"/>
        <end position="177"/>
    </location>
</feature>
<sequence length="281" mass="31159">MKMIVNSGGFRLVSFDSGKLGPTVCVVGGVHGDETCGLNAIEVLERELAVGGRLLRGRLLTLVANLKAIRLTRRFVDFDLNRAFGKSDAFGHESQLAKDLASYLIEMDYILDLHSTSAPTRPFCAGALTDRHLEMFWMTGLEIYTHGWEVHRGHTMLIDEVNRLGGVGVIAECGRTGARETDEIAYSTTIHLLQELKMLAPVKLQPTASHRIVRIEQIIRANSDRFSFTRHFENFDPVKAFEVVAYDDGEPVTYHLPFAIAMPTQGKLKVGDEAFGVGIIE</sequence>
<dbReference type="Proteomes" id="UP000256301">
    <property type="component" value="Unassembled WGS sequence"/>
</dbReference>
<dbReference type="InterPro" id="IPR055438">
    <property type="entry name" value="AstE_AspA_cat"/>
</dbReference>
<keyword evidence="4" id="KW-0862">Zinc</keyword>
<dbReference type="SUPFAM" id="SSF53187">
    <property type="entry name" value="Zn-dependent exopeptidases"/>
    <property type="match status" value="1"/>
</dbReference>
<dbReference type="AlphaFoldDB" id="A0A3E0MMD5"/>
<organism evidence="6 7">
    <name type="scientific">Microcystis aeruginosa DA14</name>
    <dbReference type="NCBI Taxonomy" id="1987506"/>
    <lineage>
        <taxon>Bacteria</taxon>
        <taxon>Bacillati</taxon>
        <taxon>Cyanobacteriota</taxon>
        <taxon>Cyanophyceae</taxon>
        <taxon>Oscillatoriophycideae</taxon>
        <taxon>Chroococcales</taxon>
        <taxon>Microcystaceae</taxon>
        <taxon>Microcystis</taxon>
    </lineage>
</organism>
<reference evidence="6 7" key="1">
    <citation type="submission" date="2017-08" db="EMBL/GenBank/DDBJ databases">
        <title>Functional genomic and metabolic studies of the symbiotic interactions of six Microcystis-dominated communities.</title>
        <authorList>
            <person name="Li Q."/>
            <person name="Lin F."/>
        </authorList>
    </citation>
    <scope>NUCLEOTIDE SEQUENCE [LARGE SCALE GENOMIC DNA]</scope>
    <source>
        <strain evidence="6">DA14</strain>
    </source>
</reference>
<evidence type="ECO:0000256" key="2">
    <source>
        <dbReference type="ARBA" id="ARBA00022723"/>
    </source>
</evidence>
<comment type="cofactor">
    <cofactor evidence="1">
        <name>Zn(2+)</name>
        <dbReference type="ChEBI" id="CHEBI:29105"/>
    </cofactor>
</comment>
<dbReference type="GO" id="GO:0046872">
    <property type="term" value="F:metal ion binding"/>
    <property type="evidence" value="ECO:0007669"/>
    <property type="project" value="UniProtKB-KW"/>
</dbReference>
<evidence type="ECO:0000259" key="5">
    <source>
        <dbReference type="Pfam" id="PF24827"/>
    </source>
</evidence>
<dbReference type="InterPro" id="IPR050178">
    <property type="entry name" value="AspA/AstE_fam"/>
</dbReference>
<keyword evidence="2" id="KW-0479">Metal-binding</keyword>
<proteinExistence type="predicted"/>
<dbReference type="Pfam" id="PF24827">
    <property type="entry name" value="AstE_AspA_cat"/>
    <property type="match status" value="1"/>
</dbReference>
<evidence type="ECO:0000313" key="7">
    <source>
        <dbReference type="Proteomes" id="UP000256301"/>
    </source>
</evidence>
<protein>
    <recommendedName>
        <fullName evidence="5">Succinylglutamate desuccinylase/Aspartoacylase catalytic domain-containing protein</fullName>
    </recommendedName>
</protein>
<accession>A0A3E0MMD5</accession>
<dbReference type="GO" id="GO:0016788">
    <property type="term" value="F:hydrolase activity, acting on ester bonds"/>
    <property type="evidence" value="ECO:0007669"/>
    <property type="project" value="InterPro"/>
</dbReference>
<dbReference type="Gene3D" id="3.40.630.10">
    <property type="entry name" value="Zn peptidases"/>
    <property type="match status" value="1"/>
</dbReference>
<evidence type="ECO:0000256" key="4">
    <source>
        <dbReference type="ARBA" id="ARBA00022833"/>
    </source>
</evidence>
<evidence type="ECO:0000256" key="3">
    <source>
        <dbReference type="ARBA" id="ARBA00022801"/>
    </source>
</evidence>
<keyword evidence="3" id="KW-0378">Hydrolase</keyword>
<dbReference type="PANTHER" id="PTHR15162">
    <property type="entry name" value="ASPARTOACYLASE"/>
    <property type="match status" value="1"/>
</dbReference>
<dbReference type="EMBL" id="QQWE01000001">
    <property type="protein sequence ID" value="REJ60657.1"/>
    <property type="molecule type" value="Genomic_DNA"/>
</dbReference>
<gene>
    <name evidence="6" type="ORF">DWQ56_05565</name>
</gene>
<dbReference type="GO" id="GO:0005829">
    <property type="term" value="C:cytosol"/>
    <property type="evidence" value="ECO:0007669"/>
    <property type="project" value="TreeGrafter"/>
</dbReference>
<evidence type="ECO:0000256" key="1">
    <source>
        <dbReference type="ARBA" id="ARBA00001947"/>
    </source>
</evidence>
<name>A0A3E0MMD5_MICAE</name>
<dbReference type="PANTHER" id="PTHR15162:SF7">
    <property type="entry name" value="SUCCINYLGLUTAMATE DESUCCINYLASE"/>
    <property type="match status" value="1"/>
</dbReference>